<comment type="similarity">
    <text evidence="2 12">Belongs to the TIM50 family.</text>
</comment>
<feature type="domain" description="FCP1 homology" evidence="14">
    <location>
        <begin position="105"/>
        <end position="251"/>
    </location>
</feature>
<accession>A0AB34ILT3</accession>
<keyword evidence="8" id="KW-1133">Transmembrane helix</keyword>
<evidence type="ECO:0000256" key="4">
    <source>
        <dbReference type="ARBA" id="ARBA00022692"/>
    </source>
</evidence>
<evidence type="ECO:0000256" key="13">
    <source>
        <dbReference type="SAM" id="MobiDB-lite"/>
    </source>
</evidence>
<dbReference type="InterPro" id="IPR050365">
    <property type="entry name" value="TIM50"/>
</dbReference>
<evidence type="ECO:0000313" key="15">
    <source>
        <dbReference type="EMBL" id="KAL1500180.1"/>
    </source>
</evidence>
<feature type="region of interest" description="Disordered" evidence="13">
    <location>
        <begin position="46"/>
        <end position="73"/>
    </location>
</feature>
<comment type="caution">
    <text evidence="15">The sequence shown here is derived from an EMBL/GenBank/DDBJ whole genome shotgun (WGS) entry which is preliminary data.</text>
</comment>
<evidence type="ECO:0000256" key="11">
    <source>
        <dbReference type="ARBA" id="ARBA00023136"/>
    </source>
</evidence>
<comment type="function">
    <text evidence="12">Essential component of the TIM23 complex, a complex that mediates the translocation of transit peptide-containing proteins across the mitochondrial inner membrane.</text>
</comment>
<dbReference type="CDD" id="cd07521">
    <property type="entry name" value="HAD_FCP1-like"/>
    <property type="match status" value="1"/>
</dbReference>
<evidence type="ECO:0000313" key="16">
    <source>
        <dbReference type="Proteomes" id="UP001515480"/>
    </source>
</evidence>
<evidence type="ECO:0000256" key="5">
    <source>
        <dbReference type="ARBA" id="ARBA00022792"/>
    </source>
</evidence>
<dbReference type="Proteomes" id="UP001515480">
    <property type="component" value="Unassembled WGS sequence"/>
</dbReference>
<dbReference type="GO" id="GO:0005744">
    <property type="term" value="C:TIM23 mitochondrial import inner membrane translocase complex"/>
    <property type="evidence" value="ECO:0007669"/>
    <property type="project" value="UniProtKB-UniRule"/>
</dbReference>
<evidence type="ECO:0000256" key="12">
    <source>
        <dbReference type="RuleBase" id="RU365079"/>
    </source>
</evidence>
<keyword evidence="10 12" id="KW-0496">Mitochondrion</keyword>
<feature type="compositionally biased region" description="Pro residues" evidence="13">
    <location>
        <begin position="50"/>
        <end position="60"/>
    </location>
</feature>
<dbReference type="FunFam" id="3.40.50.1000:FF:000019">
    <property type="entry name" value="Mitochondrial import inner membrane translocase subunit TIM50"/>
    <property type="match status" value="1"/>
</dbReference>
<dbReference type="EMBL" id="JBGBPQ010000024">
    <property type="protein sequence ID" value="KAL1500180.1"/>
    <property type="molecule type" value="Genomic_DNA"/>
</dbReference>
<evidence type="ECO:0000256" key="8">
    <source>
        <dbReference type="ARBA" id="ARBA00022989"/>
    </source>
</evidence>
<keyword evidence="16" id="KW-1185">Reference proteome</keyword>
<name>A0AB34ILT3_PRYPA</name>
<evidence type="ECO:0000256" key="9">
    <source>
        <dbReference type="ARBA" id="ARBA00023010"/>
    </source>
</evidence>
<dbReference type="PROSITE" id="PS50969">
    <property type="entry name" value="FCP1"/>
    <property type="match status" value="1"/>
</dbReference>
<evidence type="ECO:0000256" key="10">
    <source>
        <dbReference type="ARBA" id="ARBA00023128"/>
    </source>
</evidence>
<reference evidence="15 16" key="1">
    <citation type="journal article" date="2024" name="Science">
        <title>Giant polyketide synthase enzymes in the biosynthesis of giant marine polyether toxins.</title>
        <authorList>
            <person name="Fallon T.R."/>
            <person name="Shende V.V."/>
            <person name="Wierzbicki I.H."/>
            <person name="Pendleton A.L."/>
            <person name="Watervoot N.F."/>
            <person name="Auber R.P."/>
            <person name="Gonzalez D.J."/>
            <person name="Wisecaver J.H."/>
            <person name="Moore B.S."/>
        </authorList>
    </citation>
    <scope>NUCLEOTIDE SEQUENCE [LARGE SCALE GENOMIC DNA]</scope>
    <source>
        <strain evidence="15 16">12B1</strain>
    </source>
</reference>
<comment type="subunit">
    <text evidence="12">Component of the TIM23 complex.</text>
</comment>
<comment type="subcellular location">
    <subcellularLocation>
        <location evidence="1 12">Mitochondrion inner membrane</location>
        <topology evidence="1 12">Single-pass membrane protein</topology>
    </subcellularLocation>
</comment>
<sequence>MLPLFSRARALLGVRAASSLAASSLAASSLAASSLAAAAGLASAASCAAAPPPPPPPPASPAAAEEASAGGKLQQWKDSIYDYVIKPYAEPSRERLLPDVPPQIKGKEKPTLVVSLDGTLIESTWSRQYGWRYVKRPGVDVFLASLAPHYELVLWTESMNTADPVVERLDPRRFIRHRLYRDTTTYTGGKHIKDLGALNRSMSKVLIIDCEAACFSLHPRHGIAVPKYDSEADPNKEDRALTRLIPLLQERYLALTHAASKGTTSLVDELDKFPPPLRAARESLSFSRPQGEDVAAAFEQRLAELKKTGVRQNPTIWGRLRGARDGM</sequence>
<dbReference type="Pfam" id="PF03031">
    <property type="entry name" value="NIF"/>
    <property type="match status" value="1"/>
</dbReference>
<evidence type="ECO:0000256" key="3">
    <source>
        <dbReference type="ARBA" id="ARBA00022448"/>
    </source>
</evidence>
<keyword evidence="4" id="KW-0812">Transmembrane</keyword>
<dbReference type="GO" id="GO:0015031">
    <property type="term" value="P:protein transport"/>
    <property type="evidence" value="ECO:0007669"/>
    <property type="project" value="UniProtKB-KW"/>
</dbReference>
<keyword evidence="11" id="KW-0472">Membrane</keyword>
<dbReference type="PANTHER" id="PTHR12210">
    <property type="entry name" value="DULLARD PROTEIN PHOSPHATASE"/>
    <property type="match status" value="1"/>
</dbReference>
<dbReference type="Gene3D" id="3.40.50.1000">
    <property type="entry name" value="HAD superfamily/HAD-like"/>
    <property type="match status" value="1"/>
</dbReference>
<keyword evidence="3 12" id="KW-0813">Transport</keyword>
<gene>
    <name evidence="15" type="ORF">AB1Y20_012849</name>
</gene>
<evidence type="ECO:0000256" key="1">
    <source>
        <dbReference type="ARBA" id="ARBA00004434"/>
    </source>
</evidence>
<dbReference type="AlphaFoldDB" id="A0AB34ILT3"/>
<dbReference type="InterPro" id="IPR023214">
    <property type="entry name" value="HAD_sf"/>
</dbReference>
<keyword evidence="6 12" id="KW-0653">Protein transport</keyword>
<evidence type="ECO:0000256" key="2">
    <source>
        <dbReference type="ARBA" id="ARBA00006344"/>
    </source>
</evidence>
<evidence type="ECO:0000259" key="14">
    <source>
        <dbReference type="PROSITE" id="PS50969"/>
    </source>
</evidence>
<dbReference type="SMART" id="SM00577">
    <property type="entry name" value="CPDc"/>
    <property type="match status" value="1"/>
</dbReference>
<evidence type="ECO:0000256" key="7">
    <source>
        <dbReference type="ARBA" id="ARBA00022946"/>
    </source>
</evidence>
<protein>
    <recommendedName>
        <fullName evidence="12">Mitochondrial import inner membrane translocase subunit TIM50</fullName>
    </recommendedName>
</protein>
<organism evidence="15 16">
    <name type="scientific">Prymnesium parvum</name>
    <name type="common">Toxic golden alga</name>
    <dbReference type="NCBI Taxonomy" id="97485"/>
    <lineage>
        <taxon>Eukaryota</taxon>
        <taxon>Haptista</taxon>
        <taxon>Haptophyta</taxon>
        <taxon>Prymnesiophyceae</taxon>
        <taxon>Prymnesiales</taxon>
        <taxon>Prymnesiaceae</taxon>
        <taxon>Prymnesium</taxon>
    </lineage>
</organism>
<evidence type="ECO:0000256" key="6">
    <source>
        <dbReference type="ARBA" id="ARBA00022927"/>
    </source>
</evidence>
<dbReference type="InterPro" id="IPR036412">
    <property type="entry name" value="HAD-like_sf"/>
</dbReference>
<keyword evidence="7 12" id="KW-0809">Transit peptide</keyword>
<keyword evidence="5" id="KW-0999">Mitochondrion inner membrane</keyword>
<proteinExistence type="inferred from homology"/>
<keyword evidence="9 12" id="KW-0811">Translocation</keyword>
<dbReference type="SUPFAM" id="SSF56784">
    <property type="entry name" value="HAD-like"/>
    <property type="match status" value="1"/>
</dbReference>
<dbReference type="InterPro" id="IPR004274">
    <property type="entry name" value="FCP1_dom"/>
</dbReference>